<dbReference type="Pfam" id="PF02687">
    <property type="entry name" value="FtsX"/>
    <property type="match status" value="1"/>
</dbReference>
<evidence type="ECO:0000256" key="7">
    <source>
        <dbReference type="SAM" id="Phobius"/>
    </source>
</evidence>
<dbReference type="RefSeq" id="WP_259060288.1">
    <property type="nucleotide sequence ID" value="NZ_CP102845.1"/>
</dbReference>
<keyword evidence="10" id="KW-1185">Reference proteome</keyword>
<feature type="transmembrane region" description="Helical" evidence="7">
    <location>
        <begin position="376"/>
        <end position="397"/>
    </location>
</feature>
<dbReference type="Proteomes" id="UP001017257">
    <property type="component" value="Chromosome"/>
</dbReference>
<evidence type="ECO:0000256" key="4">
    <source>
        <dbReference type="ARBA" id="ARBA00022989"/>
    </source>
</evidence>
<reference evidence="9" key="1">
    <citation type="submission" date="2022-08" db="EMBL/GenBank/DDBJ databases">
        <title>Microvirga terrae sp. nov., isolated from soil.</title>
        <authorList>
            <person name="Kim K.H."/>
            <person name="Seo Y.L."/>
            <person name="Kim J.M."/>
            <person name="Lee J.K."/>
            <person name="Han D.M."/>
            <person name="Jeon C.O."/>
        </authorList>
    </citation>
    <scope>NUCLEOTIDE SEQUENCE</scope>
    <source>
        <strain evidence="9">R24</strain>
    </source>
</reference>
<sequence>MMNPLLIIWASLRQYRFSALAFVLLIAAGTSLSVAIISQERALRTGSARAADRFDLVVAAPGSRTDALLTSVFLQPGSARLLSPEMTARLLNDPNAAFVSPLAFGDSIRGTPVVGVTASLVDHLSDGLAEGRLFLSRQEAVIGSASPLSVGQKFRPAHGVHSQDAPEDDDHDAGGHAHAETHDIALTVVGRMKPTGSPWDRAVTIPVEVVWDAHGLPPGHPEGSTQIGPPFDPARTPGIPAAVVHSRTVASAYKLRQAYTTNDSMAFFPAEALIQLYSVVGDVRQLMSILAVITQALVLLAIVSSVLILLRLLMPQFVTLRALGAPRLYVFAAAWGFMAALVLVGVAIGLVGGYALSFGISLWLSNRTGIALTPSLGEAEILIGLSILAIGLVLALVPASRLQRRPLAEAIAKY</sequence>
<evidence type="ECO:0000256" key="1">
    <source>
        <dbReference type="ARBA" id="ARBA00004651"/>
    </source>
</evidence>
<feature type="transmembrane region" description="Helical" evidence="7">
    <location>
        <begin position="286"/>
        <end position="310"/>
    </location>
</feature>
<evidence type="ECO:0000256" key="6">
    <source>
        <dbReference type="SAM" id="MobiDB-lite"/>
    </source>
</evidence>
<organism evidence="9 10">
    <name type="scientific">Microvirga terrae</name>
    <dbReference type="NCBI Taxonomy" id="2740529"/>
    <lineage>
        <taxon>Bacteria</taxon>
        <taxon>Pseudomonadati</taxon>
        <taxon>Pseudomonadota</taxon>
        <taxon>Alphaproteobacteria</taxon>
        <taxon>Hyphomicrobiales</taxon>
        <taxon>Methylobacteriaceae</taxon>
        <taxon>Microvirga</taxon>
    </lineage>
</organism>
<feature type="region of interest" description="Disordered" evidence="6">
    <location>
        <begin position="155"/>
        <end position="176"/>
    </location>
</feature>
<evidence type="ECO:0000256" key="5">
    <source>
        <dbReference type="ARBA" id="ARBA00023136"/>
    </source>
</evidence>
<evidence type="ECO:0000256" key="2">
    <source>
        <dbReference type="ARBA" id="ARBA00022475"/>
    </source>
</evidence>
<dbReference type="InterPro" id="IPR051125">
    <property type="entry name" value="ABC-4/HrtB_transporter"/>
</dbReference>
<dbReference type="InterPro" id="IPR003838">
    <property type="entry name" value="ABC3_permease_C"/>
</dbReference>
<gene>
    <name evidence="9" type="ORF">HPT29_022620</name>
</gene>
<evidence type="ECO:0000259" key="8">
    <source>
        <dbReference type="Pfam" id="PF02687"/>
    </source>
</evidence>
<evidence type="ECO:0000313" key="9">
    <source>
        <dbReference type="EMBL" id="UVF19202.1"/>
    </source>
</evidence>
<protein>
    <submittedName>
        <fullName evidence="9">ABC transporter permease</fullName>
    </submittedName>
</protein>
<name>A0ABY5RQY4_9HYPH</name>
<evidence type="ECO:0000313" key="10">
    <source>
        <dbReference type="Proteomes" id="UP001017257"/>
    </source>
</evidence>
<comment type="subcellular location">
    <subcellularLocation>
        <location evidence="1">Cell membrane</location>
        <topology evidence="1">Multi-pass membrane protein</topology>
    </subcellularLocation>
</comment>
<keyword evidence="5 7" id="KW-0472">Membrane</keyword>
<keyword evidence="2" id="KW-1003">Cell membrane</keyword>
<evidence type="ECO:0000256" key="3">
    <source>
        <dbReference type="ARBA" id="ARBA00022692"/>
    </source>
</evidence>
<feature type="domain" description="ABC3 transporter permease C-terminal" evidence="8">
    <location>
        <begin position="289"/>
        <end position="404"/>
    </location>
</feature>
<dbReference type="PANTHER" id="PTHR43738:SF2">
    <property type="entry name" value="ABC TRANSPORTER PERMEASE"/>
    <property type="match status" value="1"/>
</dbReference>
<accession>A0ABY5RQY4</accession>
<keyword evidence="3 7" id="KW-0812">Transmembrane</keyword>
<dbReference type="PANTHER" id="PTHR43738">
    <property type="entry name" value="ABC TRANSPORTER, MEMBRANE PROTEIN"/>
    <property type="match status" value="1"/>
</dbReference>
<feature type="transmembrane region" description="Helical" evidence="7">
    <location>
        <begin position="330"/>
        <end position="356"/>
    </location>
</feature>
<proteinExistence type="predicted"/>
<dbReference type="EMBL" id="CP102845">
    <property type="protein sequence ID" value="UVF19202.1"/>
    <property type="molecule type" value="Genomic_DNA"/>
</dbReference>
<keyword evidence="4 7" id="KW-1133">Transmembrane helix</keyword>